<organism evidence="2 3">
    <name type="scientific">Croceibacterium atlanticum</name>
    <dbReference type="NCBI Taxonomy" id="1267766"/>
    <lineage>
        <taxon>Bacteria</taxon>
        <taxon>Pseudomonadati</taxon>
        <taxon>Pseudomonadota</taxon>
        <taxon>Alphaproteobacteria</taxon>
        <taxon>Sphingomonadales</taxon>
        <taxon>Erythrobacteraceae</taxon>
        <taxon>Croceibacterium</taxon>
    </lineage>
</organism>
<dbReference type="RefSeq" id="WP_046902630.1">
    <property type="nucleotide sequence ID" value="NZ_CP011452.2"/>
</dbReference>
<feature type="domain" description="DUF6946" evidence="1">
    <location>
        <begin position="7"/>
        <end position="217"/>
    </location>
</feature>
<dbReference type="Pfam" id="PF22187">
    <property type="entry name" value="DUF6946"/>
    <property type="match status" value="1"/>
</dbReference>
<dbReference type="AlphaFoldDB" id="A0A0F7KR99"/>
<evidence type="ECO:0000313" key="3">
    <source>
        <dbReference type="Proteomes" id="UP000034392"/>
    </source>
</evidence>
<gene>
    <name evidence="2" type="ORF">WYH_00579</name>
</gene>
<dbReference type="KEGG" id="aay:WYH_00579"/>
<proteinExistence type="predicted"/>
<keyword evidence="3" id="KW-1185">Reference proteome</keyword>
<dbReference type="PATRIC" id="fig|1267766.3.peg.585"/>
<evidence type="ECO:0000313" key="2">
    <source>
        <dbReference type="EMBL" id="AKH41636.1"/>
    </source>
</evidence>
<dbReference type="STRING" id="1267766.WYH_00579"/>
<evidence type="ECO:0000259" key="1">
    <source>
        <dbReference type="Pfam" id="PF22187"/>
    </source>
</evidence>
<dbReference type="EMBL" id="CP011452">
    <property type="protein sequence ID" value="AKH41636.1"/>
    <property type="molecule type" value="Genomic_DNA"/>
</dbReference>
<protein>
    <recommendedName>
        <fullName evidence="1">DUF6946 domain-containing protein</fullName>
    </recommendedName>
</protein>
<reference evidence="2" key="1">
    <citation type="submission" date="2015-05" db="EMBL/GenBank/DDBJ databases">
        <title>The complete genome of Altererythrobacter atlanticus strain 26DY36.</title>
        <authorList>
            <person name="Wu Y.-H."/>
            <person name="Cheng H."/>
            <person name="Wu X.-W."/>
        </authorList>
    </citation>
    <scope>NUCLEOTIDE SEQUENCE [LARGE SCALE GENOMIC DNA]</scope>
    <source>
        <strain evidence="2">26DY36</strain>
    </source>
</reference>
<name>A0A0F7KR99_9SPHN</name>
<dbReference type="InterPro" id="IPR054024">
    <property type="entry name" value="DUF6946"/>
</dbReference>
<dbReference type="Proteomes" id="UP000034392">
    <property type="component" value="Chromosome"/>
</dbReference>
<accession>A0A0F7KR99</accession>
<sequence length="223" mass="24139">MTKILIPSAGADDWQRFLAKPDLQWKCGYSARALAHCWEATNGIPHEVAEIMAGGFGEPELLFAVPEHKTSLPGGTRESQSDILALVRHEAGLATYTIEGKVEEAFGDTVADWSRKPSDGKIERLSYLCATLGIGDCPPGVRYQLLHRTASALIEAERFNASMAGMIVHSFSPARRWLDDFQSFVALLGGGDIAPGQSVVIDTPSGRPLLLGWACGQERFLTA</sequence>